<evidence type="ECO:0000256" key="1">
    <source>
        <dbReference type="ARBA" id="ARBA00005564"/>
    </source>
</evidence>
<gene>
    <name evidence="3" type="ORF">SCF082_LOCUS52531</name>
</gene>
<evidence type="ECO:0000256" key="2">
    <source>
        <dbReference type="SAM" id="MobiDB-lite"/>
    </source>
</evidence>
<dbReference type="Proteomes" id="UP001642464">
    <property type="component" value="Unassembled WGS sequence"/>
</dbReference>
<dbReference type="PANTHER" id="PTHR30344">
    <property type="entry name" value="6-PHOSPHOGLUCONOLACTONASE-RELATED"/>
    <property type="match status" value="1"/>
</dbReference>
<dbReference type="Gene3D" id="2.130.10.10">
    <property type="entry name" value="YVTN repeat-like/Quinoprotein amine dehydrogenase"/>
    <property type="match status" value="1"/>
</dbReference>
<dbReference type="EMBL" id="CAXAMM010044128">
    <property type="protein sequence ID" value="CAK9113339.1"/>
    <property type="molecule type" value="Genomic_DNA"/>
</dbReference>
<feature type="region of interest" description="Disordered" evidence="2">
    <location>
        <begin position="166"/>
        <end position="204"/>
    </location>
</feature>
<dbReference type="SUPFAM" id="SSF51004">
    <property type="entry name" value="C-terminal (heme d1) domain of cytochrome cd1-nitrite reductase"/>
    <property type="match status" value="1"/>
</dbReference>
<sequence length="796" mass="87268">MQWRKGRPLRPATASVRLGRPAASGTAHAALTSKYVLVSSYTLKLGHVMSPSVEQAKGISVYRREIREDGSFGELTFHWSCSDFPCPTYMCCNAARTRVYAVSEALMRLLVGGPPRAEIARGSWVLLHGLSHSVELNGQEAIVEGMDADRYVVRLVDSHLYKKVRPEHLEPDRTRRSRPSPAVPSPCGEHEFDQPQELPQGPKELAPGAEVWVHGLTTAASMNDRKVLVRCFNPQTERYVVQLVDDDLGGVATGPLRAIKAEHLSLAESESDDGPSASVEAVADDSRGQVLRPGSHGKLVNLRNVAMNGKVVRILGYKEAKHHYVVKLPNGALRRVDASKVERAEDDASIPLPRMSVCNAFGRRLKVLLENSKAISLDFPSCHDFEEVSSSSVTFMLGSKELARADLGELSQSGIELTVAPSDDPDKARVHQNRVEVTDHSAYFLHLIDARRFPDRRSTLSVQRGPMVKVLPMDKSYRLERVEDMSLTLVDGSKQLKLAFTPEKSKTYVAIVTSGTREDVRKDGLVLHKLGAWTSAEQLADEVLEESTVSAYAFDAKKGELKLLNSVATGGSIACHVSLTRNERMLAVANYGGSVALFQLTVEGRISTCLQVQVSDLWSKTSWEESLGVGVNKERQEGPHPHMVHFDGPNQHLLVPDLGLDRVMVYKLDHDSMDLVKHLPLAPGSGPRHLAFHPELNVVYVLNELLSTVMACHYDAASGELTPTEARPTVPGAPVGVQGQTFPAAIRISGDGKFLYASNRGHDSISDPWQRPKNLRNDAWNLDMGLLGAGPDELGQ</sequence>
<comment type="similarity">
    <text evidence="1">Belongs to the cycloisomerase 2 family.</text>
</comment>
<dbReference type="InterPro" id="IPR015943">
    <property type="entry name" value="WD40/YVTN_repeat-like_dom_sf"/>
</dbReference>
<dbReference type="PANTHER" id="PTHR30344:SF1">
    <property type="entry name" value="6-PHOSPHOGLUCONOLACTONASE"/>
    <property type="match status" value="1"/>
</dbReference>
<organism evidence="3 4">
    <name type="scientific">Durusdinium trenchii</name>
    <dbReference type="NCBI Taxonomy" id="1381693"/>
    <lineage>
        <taxon>Eukaryota</taxon>
        <taxon>Sar</taxon>
        <taxon>Alveolata</taxon>
        <taxon>Dinophyceae</taxon>
        <taxon>Suessiales</taxon>
        <taxon>Symbiodiniaceae</taxon>
        <taxon>Durusdinium</taxon>
    </lineage>
</organism>
<reference evidence="3 4" key="1">
    <citation type="submission" date="2024-02" db="EMBL/GenBank/DDBJ databases">
        <authorList>
            <person name="Chen Y."/>
            <person name="Shah S."/>
            <person name="Dougan E. K."/>
            <person name="Thang M."/>
            <person name="Chan C."/>
        </authorList>
    </citation>
    <scope>NUCLEOTIDE SEQUENCE [LARGE SCALE GENOMIC DNA]</scope>
</reference>
<evidence type="ECO:0000313" key="3">
    <source>
        <dbReference type="EMBL" id="CAK9113339.1"/>
    </source>
</evidence>
<proteinExistence type="inferred from homology"/>
<accession>A0ABP0SLW6</accession>
<protein>
    <submittedName>
        <fullName evidence="3">6-phosphogluconolactonase</fullName>
    </submittedName>
</protein>
<keyword evidence="4" id="KW-1185">Reference proteome</keyword>
<dbReference type="InterPro" id="IPR050282">
    <property type="entry name" value="Cycloisomerase_2"/>
</dbReference>
<dbReference type="InterPro" id="IPR011048">
    <property type="entry name" value="Haem_d1_sf"/>
</dbReference>
<dbReference type="InterPro" id="IPR019405">
    <property type="entry name" value="Lactonase_7-beta_prop"/>
</dbReference>
<comment type="caution">
    <text evidence="3">The sequence shown here is derived from an EMBL/GenBank/DDBJ whole genome shotgun (WGS) entry which is preliminary data.</text>
</comment>
<feature type="region of interest" description="Disordered" evidence="2">
    <location>
        <begin position="267"/>
        <end position="290"/>
    </location>
</feature>
<evidence type="ECO:0000313" key="4">
    <source>
        <dbReference type="Proteomes" id="UP001642464"/>
    </source>
</evidence>
<name>A0ABP0SLW6_9DINO</name>
<dbReference type="Pfam" id="PF10282">
    <property type="entry name" value="Lactonase"/>
    <property type="match status" value="1"/>
</dbReference>